<gene>
    <name evidence="10" type="ORF">FJU08_05720</name>
</gene>
<feature type="transmembrane region" description="Helical" evidence="8">
    <location>
        <begin position="246"/>
        <end position="265"/>
    </location>
</feature>
<dbReference type="CDD" id="cd17503">
    <property type="entry name" value="MFS_LmrB_MDR_like"/>
    <property type="match status" value="1"/>
</dbReference>
<feature type="domain" description="Major facilitator superfamily (MFS) profile" evidence="9">
    <location>
        <begin position="26"/>
        <end position="519"/>
    </location>
</feature>
<evidence type="ECO:0000313" key="10">
    <source>
        <dbReference type="EMBL" id="TPW32488.1"/>
    </source>
</evidence>
<feature type="transmembrane region" description="Helical" evidence="8">
    <location>
        <begin position="91"/>
        <end position="111"/>
    </location>
</feature>
<dbReference type="Gene3D" id="1.20.1250.20">
    <property type="entry name" value="MFS general substrate transporter like domains"/>
    <property type="match status" value="1"/>
</dbReference>
<feature type="transmembrane region" description="Helical" evidence="8">
    <location>
        <begin position="380"/>
        <end position="400"/>
    </location>
</feature>
<feature type="transmembrane region" description="Helical" evidence="8">
    <location>
        <begin position="117"/>
        <end position="142"/>
    </location>
</feature>
<keyword evidence="7 8" id="KW-0472">Membrane</keyword>
<protein>
    <submittedName>
        <fullName evidence="10">DHA2 family efflux MFS transporter permease subunit</fullName>
    </submittedName>
</protein>
<proteinExistence type="inferred from homology"/>
<dbReference type="Pfam" id="PF07690">
    <property type="entry name" value="MFS_1"/>
    <property type="match status" value="1"/>
</dbReference>
<dbReference type="PANTHER" id="PTHR42718">
    <property type="entry name" value="MAJOR FACILITATOR SUPERFAMILY MULTIDRUG TRANSPORTER MFSC"/>
    <property type="match status" value="1"/>
</dbReference>
<feature type="transmembrane region" description="Helical" evidence="8">
    <location>
        <begin position="212"/>
        <end position="231"/>
    </location>
</feature>
<dbReference type="InterPro" id="IPR036259">
    <property type="entry name" value="MFS_trans_sf"/>
</dbReference>
<dbReference type="NCBIfam" id="TIGR00711">
    <property type="entry name" value="efflux_EmrB"/>
    <property type="match status" value="1"/>
</dbReference>
<dbReference type="EMBL" id="VHLG01000002">
    <property type="protein sequence ID" value="TPW32488.1"/>
    <property type="molecule type" value="Genomic_DNA"/>
</dbReference>
<feature type="transmembrane region" description="Helical" evidence="8">
    <location>
        <begin position="412"/>
        <end position="432"/>
    </location>
</feature>
<dbReference type="RefSeq" id="WP_141147998.1">
    <property type="nucleotide sequence ID" value="NZ_VHLG01000002.1"/>
</dbReference>
<name>A0A506UFD8_9HYPH</name>
<feature type="transmembrane region" description="Helical" evidence="8">
    <location>
        <begin position="24"/>
        <end position="43"/>
    </location>
</feature>
<evidence type="ECO:0000313" key="11">
    <source>
        <dbReference type="Proteomes" id="UP000318801"/>
    </source>
</evidence>
<feature type="transmembrane region" description="Helical" evidence="8">
    <location>
        <begin position="488"/>
        <end position="514"/>
    </location>
</feature>
<dbReference type="Proteomes" id="UP000318801">
    <property type="component" value="Unassembled WGS sequence"/>
</dbReference>
<evidence type="ECO:0000256" key="7">
    <source>
        <dbReference type="ARBA" id="ARBA00023136"/>
    </source>
</evidence>
<feature type="transmembrane region" description="Helical" evidence="8">
    <location>
        <begin position="178"/>
        <end position="200"/>
    </location>
</feature>
<dbReference type="SUPFAM" id="SSF103473">
    <property type="entry name" value="MFS general substrate transporter"/>
    <property type="match status" value="1"/>
</dbReference>
<sequence>MADTATMDGSAPPADEPKVTARSIVAFIVMAFGMFMAILDIQIVASALTDIQAGISASADQIAWVQTSYLIAEVIMIPLSGVLGRIFSTRIIFSVSAAAFTLCSALCATATNIDQMIIYRALQGFMSGGMVPAVFSVAFTAFPERQRAAVIPIVGLVATLAPTIGPTVGGYLVDAMSWHWLFLINVVPGILVTIFSWMLIDFDKPEFSLMKRFDWWGMIAMAVFLGSLEYFLEEGNTKNWFQSEEIIYAFLAMSIGGVFFFIRAFTAKFPVVDLKAFGNINFAIGSIFSFSIGIGLYGLVYLFPLYMARIRGYDALMIGETMFVSGIAMMLTAPFVGILTQKFDARAIMAVGLGMFAFSTWQMMHITADWDYYELFWPQVWRGMALMLCMVPVSNIALGTLKPSEVKNASGLFNLTRNLGGAVGLALINTMLTSRDDFHYDRLAESVNAALPATKEWLATLQNNYDAYGLNGELAAIYKLYETVSQQAWLLAFIDVFTSLTVLFVILTVCIIFVRKPEAGASGGGH</sequence>
<evidence type="ECO:0000256" key="3">
    <source>
        <dbReference type="ARBA" id="ARBA00022448"/>
    </source>
</evidence>
<dbReference type="PANTHER" id="PTHR42718:SF9">
    <property type="entry name" value="MAJOR FACILITATOR SUPERFAMILY MULTIDRUG TRANSPORTER MFSC"/>
    <property type="match status" value="1"/>
</dbReference>
<keyword evidence="6 8" id="KW-1133">Transmembrane helix</keyword>
<dbReference type="InterPro" id="IPR020846">
    <property type="entry name" value="MFS_dom"/>
</dbReference>
<accession>A0A506UFD8</accession>
<dbReference type="GO" id="GO:0022857">
    <property type="term" value="F:transmembrane transporter activity"/>
    <property type="evidence" value="ECO:0007669"/>
    <property type="project" value="InterPro"/>
</dbReference>
<feature type="transmembrane region" description="Helical" evidence="8">
    <location>
        <begin position="347"/>
        <end position="368"/>
    </location>
</feature>
<comment type="subcellular location">
    <subcellularLocation>
        <location evidence="1">Cell membrane</location>
        <topology evidence="1">Multi-pass membrane protein</topology>
    </subcellularLocation>
</comment>
<dbReference type="PROSITE" id="PS50850">
    <property type="entry name" value="MFS"/>
    <property type="match status" value="1"/>
</dbReference>
<dbReference type="GO" id="GO:0005886">
    <property type="term" value="C:plasma membrane"/>
    <property type="evidence" value="ECO:0007669"/>
    <property type="project" value="UniProtKB-SubCell"/>
</dbReference>
<dbReference type="Gene3D" id="1.20.1720.10">
    <property type="entry name" value="Multidrug resistance protein D"/>
    <property type="match status" value="1"/>
</dbReference>
<dbReference type="OrthoDB" id="9812221at2"/>
<evidence type="ECO:0000259" key="9">
    <source>
        <dbReference type="PROSITE" id="PS50850"/>
    </source>
</evidence>
<dbReference type="InterPro" id="IPR004638">
    <property type="entry name" value="EmrB-like"/>
</dbReference>
<reference evidence="10 11" key="1">
    <citation type="submission" date="2019-06" db="EMBL/GenBank/DDBJ databases">
        <authorList>
            <person name="Li M."/>
        </authorList>
    </citation>
    <scope>NUCLEOTIDE SEQUENCE [LARGE SCALE GENOMIC DNA]</scope>
    <source>
        <strain evidence="10 11">BGMRC2036</strain>
    </source>
</reference>
<evidence type="ECO:0000256" key="2">
    <source>
        <dbReference type="ARBA" id="ARBA00008537"/>
    </source>
</evidence>
<keyword evidence="5 8" id="KW-0812">Transmembrane</keyword>
<feature type="transmembrane region" description="Helical" evidence="8">
    <location>
        <begin position="63"/>
        <end position="84"/>
    </location>
</feature>
<dbReference type="AlphaFoldDB" id="A0A506UFD8"/>
<comment type="similarity">
    <text evidence="2">Belongs to the major facilitator superfamily. EmrB family.</text>
</comment>
<evidence type="ECO:0000256" key="6">
    <source>
        <dbReference type="ARBA" id="ARBA00022989"/>
    </source>
</evidence>
<evidence type="ECO:0000256" key="5">
    <source>
        <dbReference type="ARBA" id="ARBA00022692"/>
    </source>
</evidence>
<dbReference type="InterPro" id="IPR011701">
    <property type="entry name" value="MFS"/>
</dbReference>
<keyword evidence="11" id="KW-1185">Reference proteome</keyword>
<feature type="transmembrane region" description="Helical" evidence="8">
    <location>
        <begin position="149"/>
        <end position="172"/>
    </location>
</feature>
<organism evidence="10 11">
    <name type="scientific">Martelella alba</name>
    <dbReference type="NCBI Taxonomy" id="2590451"/>
    <lineage>
        <taxon>Bacteria</taxon>
        <taxon>Pseudomonadati</taxon>
        <taxon>Pseudomonadota</taxon>
        <taxon>Alphaproteobacteria</taxon>
        <taxon>Hyphomicrobiales</taxon>
        <taxon>Aurantimonadaceae</taxon>
        <taxon>Martelella</taxon>
    </lineage>
</organism>
<feature type="transmembrane region" description="Helical" evidence="8">
    <location>
        <begin position="277"/>
        <end position="303"/>
    </location>
</feature>
<evidence type="ECO:0000256" key="1">
    <source>
        <dbReference type="ARBA" id="ARBA00004651"/>
    </source>
</evidence>
<feature type="transmembrane region" description="Helical" evidence="8">
    <location>
        <begin position="315"/>
        <end position="340"/>
    </location>
</feature>
<keyword evidence="3" id="KW-0813">Transport</keyword>
<keyword evidence="4" id="KW-1003">Cell membrane</keyword>
<evidence type="ECO:0000256" key="8">
    <source>
        <dbReference type="SAM" id="Phobius"/>
    </source>
</evidence>
<comment type="caution">
    <text evidence="10">The sequence shown here is derived from an EMBL/GenBank/DDBJ whole genome shotgun (WGS) entry which is preliminary data.</text>
</comment>
<evidence type="ECO:0000256" key="4">
    <source>
        <dbReference type="ARBA" id="ARBA00022475"/>
    </source>
</evidence>